<dbReference type="Pfam" id="PF13166">
    <property type="entry name" value="AAA_13"/>
    <property type="match status" value="1"/>
</dbReference>
<dbReference type="HOGENOM" id="CLU_836577_0_0_9"/>
<sequence length="332" mass="37581">MVETKINLSIIQFADTSEPLFTGKELILSSKNFIFAKNGSGKSTLSDAIVNQKSSDFDVQVFKGFEQLIGENENLDAFSLAVDAGEKEEEIRKLNKKLEEKRSNYTQSNQKITKPENGEENLFSKLEASKNAHEEQEHKLDKFYIGSARNIKTSNPQLVTSSLNYNKNHFKDEINQASLLQDVEINQLKQVLKSESKNISTINFEVIDFNKYLSAVNNIISSKVEERVKIKRLDNQEKINFAKTGLHIHEKGQVCAFCGNEITDNTFNELESYFSADEVKALQNRIKKGKEQIKNVQDKLDDLELTAEGFYPNLIGNATDEIEKIKIAKGGQ</sequence>
<dbReference type="RefSeq" id="WP_021674314.1">
    <property type="nucleotide sequence ID" value="NZ_KI259735.1"/>
</dbReference>
<evidence type="ECO:0000256" key="1">
    <source>
        <dbReference type="SAM" id="Coils"/>
    </source>
</evidence>
<evidence type="ECO:0000313" key="4">
    <source>
        <dbReference type="Proteomes" id="UP000016617"/>
    </source>
</evidence>
<evidence type="ECO:0000313" key="3">
    <source>
        <dbReference type="EMBL" id="ERJ73669.1"/>
    </source>
</evidence>
<organism evidence="3 4">
    <name type="scientific">Streptococcus sobrinus W1703</name>
    <dbReference type="NCBI Taxonomy" id="1227275"/>
    <lineage>
        <taxon>Bacteria</taxon>
        <taxon>Bacillati</taxon>
        <taxon>Bacillota</taxon>
        <taxon>Bacilli</taxon>
        <taxon>Lactobacillales</taxon>
        <taxon>Streptococcaceae</taxon>
        <taxon>Streptococcus</taxon>
    </lineage>
</organism>
<dbReference type="Proteomes" id="UP000016617">
    <property type="component" value="Unassembled WGS sequence"/>
</dbReference>
<accession>U2K934</accession>
<dbReference type="PATRIC" id="fig|1227275.3.peg.2006"/>
<reference evidence="3 4" key="1">
    <citation type="submission" date="2013-06" db="EMBL/GenBank/DDBJ databases">
        <authorList>
            <person name="Weinstock G."/>
            <person name="Sodergren E."/>
            <person name="Lobos E.A."/>
            <person name="Fulton L."/>
            <person name="Fulton R."/>
            <person name="Courtney L."/>
            <person name="Fronick C."/>
            <person name="O'Laughlin M."/>
            <person name="Godfrey J."/>
            <person name="Wilson R.M."/>
            <person name="Miner T."/>
            <person name="Farmer C."/>
            <person name="Delehaunty K."/>
            <person name="Cordes M."/>
            <person name="Minx P."/>
            <person name="Tomlinson C."/>
            <person name="Chen J."/>
            <person name="Wollam A."/>
            <person name="Pepin K.H."/>
            <person name="Bhonagiri V."/>
            <person name="Zhang X."/>
            <person name="Warren W."/>
            <person name="Mitreva M."/>
            <person name="Mardis E.R."/>
            <person name="Wilson R.K."/>
        </authorList>
    </citation>
    <scope>NUCLEOTIDE SEQUENCE [LARGE SCALE GENOMIC DNA]</scope>
    <source>
        <strain evidence="3 4">W1703</strain>
    </source>
</reference>
<keyword evidence="1" id="KW-0175">Coiled coil</keyword>
<gene>
    <name evidence="3" type="ORF">HMPREF1557_02241</name>
</gene>
<feature type="domain" description="Protein CR006 P-loop" evidence="2">
    <location>
        <begin position="23"/>
        <end position="307"/>
    </location>
</feature>
<feature type="coiled-coil region" evidence="1">
    <location>
        <begin position="279"/>
        <end position="306"/>
    </location>
</feature>
<dbReference type="EMBL" id="AWVA01000127">
    <property type="protein sequence ID" value="ERJ73669.1"/>
    <property type="molecule type" value="Genomic_DNA"/>
</dbReference>
<proteinExistence type="predicted"/>
<dbReference type="InterPro" id="IPR026866">
    <property type="entry name" value="CR006_AAA"/>
</dbReference>
<feature type="coiled-coil region" evidence="1">
    <location>
        <begin position="81"/>
        <end position="111"/>
    </location>
</feature>
<protein>
    <recommendedName>
        <fullName evidence="2">Protein CR006 P-loop domain-containing protein</fullName>
    </recommendedName>
</protein>
<dbReference type="AlphaFoldDB" id="U2K934"/>
<comment type="caution">
    <text evidence="3">The sequence shown here is derived from an EMBL/GenBank/DDBJ whole genome shotgun (WGS) entry which is preliminary data.</text>
</comment>
<name>U2K934_9STRE</name>
<evidence type="ECO:0000259" key="2">
    <source>
        <dbReference type="Pfam" id="PF13166"/>
    </source>
</evidence>